<dbReference type="InterPro" id="IPR029018">
    <property type="entry name" value="Hex-like_dom2"/>
</dbReference>
<dbReference type="PRINTS" id="PR00738">
    <property type="entry name" value="GLHYDRLASE20"/>
</dbReference>
<dbReference type="SUPFAM" id="SSF51445">
    <property type="entry name" value="(Trans)glycosidases"/>
    <property type="match status" value="1"/>
</dbReference>
<dbReference type="GO" id="GO:0005975">
    <property type="term" value="P:carbohydrate metabolic process"/>
    <property type="evidence" value="ECO:0007669"/>
    <property type="project" value="InterPro"/>
</dbReference>
<keyword evidence="5" id="KW-0326">Glycosidase</keyword>
<reference evidence="12 13" key="1">
    <citation type="journal article" date="2018" name="Genet. Mol. Biol.">
        <title>The genome sequence of Dyella jiangningensis FCAV SCS01 from a lignocellulose-decomposing microbial consortium metagenome reveals potential for biotechnological applications.</title>
        <authorList>
            <person name="Desiderato J.G."/>
            <person name="Alvarenga D.O."/>
            <person name="Constancio M.T.L."/>
            <person name="Alves L.M.C."/>
            <person name="Varani A.M."/>
        </authorList>
    </citation>
    <scope>NUCLEOTIDE SEQUENCE [LARGE SCALE GENOMIC DNA]</scope>
    <source>
        <strain evidence="12 13">FCAV SCS01</strain>
    </source>
</reference>
<comment type="catalytic activity">
    <reaction evidence="1">
        <text>Hydrolysis of terminal non-reducing N-acetyl-D-hexosamine residues in N-acetyl-beta-D-hexosaminides.</text>
        <dbReference type="EC" id="3.2.1.52"/>
    </reaction>
</comment>
<evidence type="ECO:0000259" key="11">
    <source>
        <dbReference type="Pfam" id="PF13290"/>
    </source>
</evidence>
<organism evidence="12 13">
    <name type="scientific">Dyella jiangningensis</name>
    <dbReference type="NCBI Taxonomy" id="1379159"/>
    <lineage>
        <taxon>Bacteria</taxon>
        <taxon>Pseudomonadati</taxon>
        <taxon>Pseudomonadota</taxon>
        <taxon>Gammaproteobacteria</taxon>
        <taxon>Lysobacterales</taxon>
        <taxon>Rhodanobacteraceae</taxon>
        <taxon>Dyella</taxon>
    </lineage>
</organism>
<name>A0A328P7G8_9GAMM</name>
<feature type="domain" description="GH29D-like beta-sandwich" evidence="11">
    <location>
        <begin position="573"/>
        <end position="627"/>
    </location>
</feature>
<dbReference type="Gene3D" id="3.30.379.10">
    <property type="entry name" value="Chitobiase/beta-hexosaminidase domain 2-like"/>
    <property type="match status" value="1"/>
</dbReference>
<dbReference type="Pfam" id="PF00728">
    <property type="entry name" value="Glyco_hydro_20"/>
    <property type="match status" value="1"/>
</dbReference>
<dbReference type="SUPFAM" id="SSF55545">
    <property type="entry name" value="beta-N-acetylhexosaminidase-like domain"/>
    <property type="match status" value="1"/>
</dbReference>
<dbReference type="Gene3D" id="2.60.120.260">
    <property type="entry name" value="Galactose-binding domain-like"/>
    <property type="match status" value="1"/>
</dbReference>
<dbReference type="Pfam" id="PF02838">
    <property type="entry name" value="Glyco_hydro_20b"/>
    <property type="match status" value="1"/>
</dbReference>
<evidence type="ECO:0000256" key="6">
    <source>
        <dbReference type="ARBA" id="ARBA00030512"/>
    </source>
</evidence>
<dbReference type="InterPro" id="IPR025705">
    <property type="entry name" value="Beta_hexosaminidase_sua/sub"/>
</dbReference>
<dbReference type="Pfam" id="PF13290">
    <property type="entry name" value="CHB_HEX_C_1"/>
    <property type="match status" value="1"/>
</dbReference>
<dbReference type="EMBL" id="NFZS01000001">
    <property type="protein sequence ID" value="RAO78238.1"/>
    <property type="molecule type" value="Genomic_DNA"/>
</dbReference>
<feature type="domain" description="Glycoside hydrolase family 20 catalytic" evidence="9">
    <location>
        <begin position="194"/>
        <end position="529"/>
    </location>
</feature>
<evidence type="ECO:0000256" key="7">
    <source>
        <dbReference type="ARBA" id="ARBA00033000"/>
    </source>
</evidence>
<evidence type="ECO:0000259" key="9">
    <source>
        <dbReference type="Pfam" id="PF00728"/>
    </source>
</evidence>
<evidence type="ECO:0000256" key="4">
    <source>
        <dbReference type="ARBA" id="ARBA00022801"/>
    </source>
</evidence>
<dbReference type="Proteomes" id="UP000248926">
    <property type="component" value="Unassembled WGS sequence"/>
</dbReference>
<dbReference type="AlphaFoldDB" id="A0A328P7G8"/>
<comment type="caution">
    <text evidence="12">The sequence shown here is derived from an EMBL/GenBank/DDBJ whole genome shotgun (WGS) entry which is preliminary data.</text>
</comment>
<sequence>MTWSSSTAWKGSARGCWVRKTRRSGTSCPMRSADMRHDAVRGLALACLLGFACSAQATTPSIIPLPARMTVEQGGYAISAAAVIHVKPGDRAAADAAHYLADLLVRTRGLSLPVVEDASATSRGDIVIRSDPSASVSQAEGYVLDVDARGLDIHARDAAGLFYGAVSAWQLLTPDAAKGAVTVPYVHVADWPRFAWRGLMLDVARHFEPPAEVKRMLDAMAQHKLNVFHWHLTDDQGWRLEIRRYPRLTQVGAWRQPPGADAKPYGGYYTQAEVKDIVAYAAARHITVVPEIDMPGHAQAAVAAYPEIGVTGGHPAVSIDWGVNPYLFNVDEHTITFLHNVLDEVMALFPSTFIHVGGDEAIKDQWQASAAVQARMHALGIKDENMLQSWFIERMGQYLAQHGRRLIGWDEILEGGVPPSASVMSWRGTQGAIDAARLGHDVVLSPAPTLYFDNLQGARDDEPSGRLSVQTLATVYRFETVPASLSAEQARHVLGAQANIWAEYLNAPWQVEHAAFPRMDALAETVWTPANERHYDDFLARLPAQFHRYDQLGIAYADSAFAVGMQAQRSAGFPSKAAVTLDTQEPSTIRYTTDGSSPGPDSPIYSQPVDVALPVTISAASFSADGRQLARARTQRLDARTLGVIDSTGFQGCPTGGLGVRVPLLPDATVPAPVYDVDVISSCWKLPQVSLDGVSTITIDGAWLARNYGLAGDASKVVFRAARTPAGELEVHVDRCDGPLAASLPLPMKAEPGTTFHLTASWPAQTGRHDVCVFSTAPIHGSLSAIGRVSFGNASSSGAMP</sequence>
<dbReference type="InterPro" id="IPR015883">
    <property type="entry name" value="Glyco_hydro_20_cat"/>
</dbReference>
<evidence type="ECO:0000313" key="12">
    <source>
        <dbReference type="EMBL" id="RAO78238.1"/>
    </source>
</evidence>
<dbReference type="GO" id="GO:0030203">
    <property type="term" value="P:glycosaminoglycan metabolic process"/>
    <property type="evidence" value="ECO:0007669"/>
    <property type="project" value="TreeGrafter"/>
</dbReference>
<evidence type="ECO:0000256" key="1">
    <source>
        <dbReference type="ARBA" id="ARBA00001231"/>
    </source>
</evidence>
<keyword evidence="4" id="KW-0378">Hydrolase</keyword>
<keyword evidence="13" id="KW-1185">Reference proteome</keyword>
<evidence type="ECO:0000256" key="8">
    <source>
        <dbReference type="PIRSR" id="PIRSR625705-1"/>
    </source>
</evidence>
<dbReference type="GO" id="GO:0004563">
    <property type="term" value="F:beta-N-acetylhexosaminidase activity"/>
    <property type="evidence" value="ECO:0007669"/>
    <property type="project" value="UniProtKB-EC"/>
</dbReference>
<evidence type="ECO:0000313" key="13">
    <source>
        <dbReference type="Proteomes" id="UP000248926"/>
    </source>
</evidence>
<proteinExistence type="inferred from homology"/>
<evidence type="ECO:0000256" key="3">
    <source>
        <dbReference type="ARBA" id="ARBA00012663"/>
    </source>
</evidence>
<protein>
    <recommendedName>
        <fullName evidence="3">beta-N-acetylhexosaminidase</fullName>
        <ecNumber evidence="3">3.2.1.52</ecNumber>
    </recommendedName>
    <alternativeName>
        <fullName evidence="6">Beta-N-acetylhexosaminidase</fullName>
    </alternativeName>
    <alternativeName>
        <fullName evidence="7">N-acetyl-beta-glucosaminidase</fullName>
    </alternativeName>
</protein>
<comment type="similarity">
    <text evidence="2">Belongs to the glycosyl hydrolase 20 family.</text>
</comment>
<dbReference type="PANTHER" id="PTHR22600">
    <property type="entry name" value="BETA-HEXOSAMINIDASE"/>
    <property type="match status" value="1"/>
</dbReference>
<dbReference type="EC" id="3.2.1.52" evidence="3"/>
<feature type="active site" description="Proton donor" evidence="8">
    <location>
        <position position="360"/>
    </location>
</feature>
<dbReference type="Gene3D" id="3.20.20.80">
    <property type="entry name" value="Glycosidases"/>
    <property type="match status" value="1"/>
</dbReference>
<accession>A0A328P7G8</accession>
<dbReference type="InterPro" id="IPR017853">
    <property type="entry name" value="GH"/>
</dbReference>
<dbReference type="InterPro" id="IPR015882">
    <property type="entry name" value="HEX_bac_N"/>
</dbReference>
<dbReference type="InterPro" id="IPR059177">
    <property type="entry name" value="GH29D-like_dom"/>
</dbReference>
<dbReference type="PANTHER" id="PTHR22600:SF57">
    <property type="entry name" value="BETA-N-ACETYLHEXOSAMINIDASE"/>
    <property type="match status" value="1"/>
</dbReference>
<evidence type="ECO:0000256" key="2">
    <source>
        <dbReference type="ARBA" id="ARBA00006285"/>
    </source>
</evidence>
<dbReference type="GO" id="GO:0016020">
    <property type="term" value="C:membrane"/>
    <property type="evidence" value="ECO:0007669"/>
    <property type="project" value="TreeGrafter"/>
</dbReference>
<gene>
    <name evidence="12" type="ORF">CA260_10580</name>
</gene>
<dbReference type="CDD" id="cd06563">
    <property type="entry name" value="GH20_chitobiase-like"/>
    <property type="match status" value="1"/>
</dbReference>
<evidence type="ECO:0000256" key="5">
    <source>
        <dbReference type="ARBA" id="ARBA00023295"/>
    </source>
</evidence>
<evidence type="ECO:0000259" key="10">
    <source>
        <dbReference type="Pfam" id="PF02838"/>
    </source>
</evidence>
<feature type="domain" description="Beta-hexosaminidase bacterial type N-terminal" evidence="10">
    <location>
        <begin position="60"/>
        <end position="191"/>
    </location>
</feature>